<dbReference type="PANTHER" id="PTHR33147">
    <property type="entry name" value="DEFENSIN-LIKE PROTEIN 1"/>
    <property type="match status" value="1"/>
</dbReference>
<dbReference type="STRING" id="81985.R0HII5"/>
<evidence type="ECO:0000313" key="12">
    <source>
        <dbReference type="EMBL" id="EOA24995.1"/>
    </source>
</evidence>
<dbReference type="Pfam" id="PF00304">
    <property type="entry name" value="Gamma-thionin"/>
    <property type="match status" value="1"/>
</dbReference>
<dbReference type="GO" id="GO:0005576">
    <property type="term" value="C:extracellular region"/>
    <property type="evidence" value="ECO:0007669"/>
    <property type="project" value="UniProtKB-SubCell"/>
</dbReference>
<dbReference type="PRINTS" id="PR00288">
    <property type="entry name" value="PUROTHIONIN"/>
</dbReference>
<keyword evidence="4" id="KW-0929">Antimicrobial</keyword>
<evidence type="ECO:0000256" key="10">
    <source>
        <dbReference type="SAM" id="Phobius"/>
    </source>
</evidence>
<dbReference type="PROSITE" id="PS00940">
    <property type="entry name" value="GAMMA_THIONIN"/>
    <property type="match status" value="1"/>
</dbReference>
<feature type="domain" description="Knottins-like" evidence="11">
    <location>
        <begin position="58"/>
        <end position="103"/>
    </location>
</feature>
<evidence type="ECO:0000256" key="8">
    <source>
        <dbReference type="ARBA" id="ARBA00023157"/>
    </source>
</evidence>
<keyword evidence="10" id="KW-1133">Transmembrane helix</keyword>
<evidence type="ECO:0000256" key="5">
    <source>
        <dbReference type="ARBA" id="ARBA00022577"/>
    </source>
</evidence>
<comment type="subcellular location">
    <subcellularLocation>
        <location evidence="1">Secreted</location>
    </subcellularLocation>
</comment>
<feature type="non-terminal residue" evidence="12">
    <location>
        <position position="1"/>
    </location>
</feature>
<evidence type="ECO:0000256" key="1">
    <source>
        <dbReference type="ARBA" id="ARBA00004613"/>
    </source>
</evidence>
<dbReference type="InterPro" id="IPR008176">
    <property type="entry name" value="Defensin_plant"/>
</dbReference>
<evidence type="ECO:0000259" key="11">
    <source>
        <dbReference type="SMART" id="SM00505"/>
    </source>
</evidence>
<dbReference type="Proteomes" id="UP000029121">
    <property type="component" value="Unassembled WGS sequence"/>
</dbReference>
<dbReference type="SMART" id="SM00505">
    <property type="entry name" value="Knot1"/>
    <property type="match status" value="1"/>
</dbReference>
<dbReference type="EMBL" id="KB870809">
    <property type="protein sequence ID" value="EOA24995.1"/>
    <property type="molecule type" value="Genomic_DNA"/>
</dbReference>
<keyword evidence="5" id="KW-0295">Fungicide</keyword>
<evidence type="ECO:0000256" key="7">
    <source>
        <dbReference type="ARBA" id="ARBA00022821"/>
    </source>
</evidence>
<protein>
    <recommendedName>
        <fullName evidence="11">Knottins-like domain-containing protein</fullName>
    </recommendedName>
</protein>
<dbReference type="PANTHER" id="PTHR33147:SF72">
    <property type="entry name" value="DEFENSIN-LIKE PROTEIN 1-RELATED"/>
    <property type="match status" value="1"/>
</dbReference>
<keyword evidence="6" id="KW-0732">Signal</keyword>
<keyword evidence="13" id="KW-1185">Reference proteome</keyword>
<evidence type="ECO:0000256" key="2">
    <source>
        <dbReference type="ARBA" id="ARBA00006722"/>
    </source>
</evidence>
<organism evidence="12 13">
    <name type="scientific">Capsella rubella</name>
    <dbReference type="NCBI Taxonomy" id="81985"/>
    <lineage>
        <taxon>Eukaryota</taxon>
        <taxon>Viridiplantae</taxon>
        <taxon>Streptophyta</taxon>
        <taxon>Embryophyta</taxon>
        <taxon>Tracheophyta</taxon>
        <taxon>Spermatophyta</taxon>
        <taxon>Magnoliopsida</taxon>
        <taxon>eudicotyledons</taxon>
        <taxon>Gunneridae</taxon>
        <taxon>Pentapetalae</taxon>
        <taxon>rosids</taxon>
        <taxon>malvids</taxon>
        <taxon>Brassicales</taxon>
        <taxon>Brassicaceae</taxon>
        <taxon>Camelineae</taxon>
        <taxon>Capsella</taxon>
    </lineage>
</organism>
<keyword evidence="8" id="KW-1015">Disulfide bond</keyword>
<keyword evidence="10" id="KW-0472">Membrane</keyword>
<sequence>IPHTHTHSPLVSTSPLSRVSTTLSLKMKLSMRLISAVLLVFMIFVATGMGPVTVEARTCESKSHRFKGPCVSGNNCKNVCHNEGFPGGRCRGFRRRCYCTRHC</sequence>
<evidence type="ECO:0000256" key="6">
    <source>
        <dbReference type="ARBA" id="ARBA00022729"/>
    </source>
</evidence>
<dbReference type="InterPro" id="IPR003614">
    <property type="entry name" value="Knottins"/>
</dbReference>
<keyword evidence="3" id="KW-0964">Secreted</keyword>
<evidence type="ECO:0000256" key="4">
    <source>
        <dbReference type="ARBA" id="ARBA00022529"/>
    </source>
</evidence>
<keyword evidence="7" id="KW-0611">Plant defense</keyword>
<gene>
    <name evidence="12" type="ORF">CARUB_v10018292mg</name>
</gene>
<comment type="function">
    <text evidence="9">Confers broad-spectrum resistance to pathogens.</text>
</comment>
<evidence type="ECO:0000256" key="3">
    <source>
        <dbReference type="ARBA" id="ARBA00022525"/>
    </source>
</evidence>
<proteinExistence type="inferred from homology"/>
<feature type="transmembrane region" description="Helical" evidence="10">
    <location>
        <begin position="33"/>
        <end position="54"/>
    </location>
</feature>
<name>R0HII5_9BRAS</name>
<accession>R0HII5</accession>
<dbReference type="GO" id="GO:0009505">
    <property type="term" value="C:plant-type cell wall"/>
    <property type="evidence" value="ECO:0007669"/>
    <property type="project" value="TreeGrafter"/>
</dbReference>
<dbReference type="KEGG" id="crb:17885829"/>
<evidence type="ECO:0000313" key="13">
    <source>
        <dbReference type="Proteomes" id="UP000029121"/>
    </source>
</evidence>
<keyword evidence="10" id="KW-0812">Transmembrane</keyword>
<dbReference type="AlphaFoldDB" id="R0HII5"/>
<evidence type="ECO:0000256" key="9">
    <source>
        <dbReference type="ARBA" id="ARBA00056948"/>
    </source>
</evidence>
<dbReference type="InterPro" id="IPR036574">
    <property type="entry name" value="Scorpion_toxin-like_sf"/>
</dbReference>
<dbReference type="GO" id="GO:0050832">
    <property type="term" value="P:defense response to fungus"/>
    <property type="evidence" value="ECO:0007669"/>
    <property type="project" value="UniProtKB-KW"/>
</dbReference>
<dbReference type="SUPFAM" id="SSF57095">
    <property type="entry name" value="Scorpion toxin-like"/>
    <property type="match status" value="1"/>
</dbReference>
<dbReference type="GO" id="GO:0031640">
    <property type="term" value="P:killing of cells of another organism"/>
    <property type="evidence" value="ECO:0007669"/>
    <property type="project" value="UniProtKB-KW"/>
</dbReference>
<dbReference type="FunFam" id="3.30.30.10:FF:000004">
    <property type="entry name" value="Defensin-like protein CAL1"/>
    <property type="match status" value="1"/>
</dbReference>
<reference evidence="13" key="1">
    <citation type="journal article" date="2013" name="Nat. Genet.">
        <title>The Capsella rubella genome and the genomic consequences of rapid mating system evolution.</title>
        <authorList>
            <person name="Slotte T."/>
            <person name="Hazzouri K.M."/>
            <person name="Agren J.A."/>
            <person name="Koenig D."/>
            <person name="Maumus F."/>
            <person name="Guo Y.L."/>
            <person name="Steige K."/>
            <person name="Platts A.E."/>
            <person name="Escobar J.S."/>
            <person name="Newman L.K."/>
            <person name="Wang W."/>
            <person name="Mandakova T."/>
            <person name="Vello E."/>
            <person name="Smith L.M."/>
            <person name="Henz S.R."/>
            <person name="Steffen J."/>
            <person name="Takuno S."/>
            <person name="Brandvain Y."/>
            <person name="Coop G."/>
            <person name="Andolfatto P."/>
            <person name="Hu T.T."/>
            <person name="Blanchette M."/>
            <person name="Clark R.M."/>
            <person name="Quesneville H."/>
            <person name="Nordborg M."/>
            <person name="Gaut B.S."/>
            <person name="Lysak M.A."/>
            <person name="Jenkins J."/>
            <person name="Grimwood J."/>
            <person name="Chapman J."/>
            <person name="Prochnik S."/>
            <person name="Shu S."/>
            <person name="Rokhsar D."/>
            <person name="Schmutz J."/>
            <person name="Weigel D."/>
            <person name="Wright S.I."/>
        </authorList>
    </citation>
    <scope>NUCLEOTIDE SEQUENCE [LARGE SCALE GENOMIC DNA]</scope>
    <source>
        <strain evidence="13">cv. Monte Gargano</strain>
    </source>
</reference>
<comment type="similarity">
    <text evidence="2">Belongs to the DEFL family.</text>
</comment>
<dbReference type="GO" id="GO:0005739">
    <property type="term" value="C:mitochondrion"/>
    <property type="evidence" value="ECO:0007669"/>
    <property type="project" value="TreeGrafter"/>
</dbReference>
<dbReference type="OrthoDB" id="683455at2759"/>
<dbReference type="eggNOG" id="ENOG502S7HM">
    <property type="taxonomic scope" value="Eukaryota"/>
</dbReference>
<dbReference type="Gene3D" id="3.30.30.10">
    <property type="entry name" value="Knottin, scorpion toxin-like"/>
    <property type="match status" value="1"/>
</dbReference>